<dbReference type="AlphaFoldDB" id="A0A1G7WZ54"/>
<sequence>MRAWNRTRLEALSVSRQGASGRGRAITALVLAYASLAICFFTTLFRVITMAVPR</sequence>
<evidence type="ECO:0000313" key="3">
    <source>
        <dbReference type="Proteomes" id="UP000199009"/>
    </source>
</evidence>
<proteinExistence type="predicted"/>
<dbReference type="EMBL" id="LT629692">
    <property type="protein sequence ID" value="SDG77186.1"/>
    <property type="molecule type" value="Genomic_DNA"/>
</dbReference>
<name>A0A1G7WZ54_9MICO</name>
<organism evidence="2 3">
    <name type="scientific">Microbacterium pygmaeum</name>
    <dbReference type="NCBI Taxonomy" id="370764"/>
    <lineage>
        <taxon>Bacteria</taxon>
        <taxon>Bacillati</taxon>
        <taxon>Actinomycetota</taxon>
        <taxon>Actinomycetes</taxon>
        <taxon>Micrococcales</taxon>
        <taxon>Microbacteriaceae</taxon>
        <taxon>Microbacterium</taxon>
    </lineage>
</organism>
<keyword evidence="1" id="KW-0472">Membrane</keyword>
<keyword evidence="1" id="KW-1133">Transmembrane helix</keyword>
<evidence type="ECO:0000313" key="2">
    <source>
        <dbReference type="EMBL" id="SDG77186.1"/>
    </source>
</evidence>
<accession>A0A1G7WZ54</accession>
<reference evidence="2 3" key="1">
    <citation type="submission" date="2016-10" db="EMBL/GenBank/DDBJ databases">
        <authorList>
            <person name="de Groot N.N."/>
        </authorList>
    </citation>
    <scope>NUCLEOTIDE SEQUENCE [LARGE SCALE GENOMIC DNA]</scope>
    <source>
        <strain evidence="2 3">DSM 23142</strain>
    </source>
</reference>
<dbReference type="Proteomes" id="UP000199009">
    <property type="component" value="Chromosome I"/>
</dbReference>
<gene>
    <name evidence="2" type="ORF">SAMN04489810_1248</name>
</gene>
<evidence type="ECO:0000256" key="1">
    <source>
        <dbReference type="SAM" id="Phobius"/>
    </source>
</evidence>
<feature type="transmembrane region" description="Helical" evidence="1">
    <location>
        <begin position="25"/>
        <end position="48"/>
    </location>
</feature>
<dbReference type="STRING" id="370764.SAMN04489810_1248"/>
<keyword evidence="1" id="KW-0812">Transmembrane</keyword>
<keyword evidence="3" id="KW-1185">Reference proteome</keyword>
<protein>
    <submittedName>
        <fullName evidence="2">Uncharacterized protein</fullName>
    </submittedName>
</protein>